<dbReference type="NCBIfam" id="TIGR00005">
    <property type="entry name" value="rluA_subfam"/>
    <property type="match status" value="1"/>
</dbReference>
<dbReference type="SUPFAM" id="SSF55120">
    <property type="entry name" value="Pseudouridine synthase"/>
    <property type="match status" value="1"/>
</dbReference>
<feature type="compositionally biased region" description="Polar residues" evidence="1">
    <location>
        <begin position="31"/>
        <end position="45"/>
    </location>
</feature>
<dbReference type="Proteomes" id="UP001583186">
    <property type="component" value="Unassembled WGS sequence"/>
</dbReference>
<dbReference type="PROSITE" id="PS01129">
    <property type="entry name" value="PSI_RLU"/>
    <property type="match status" value="1"/>
</dbReference>
<name>A0ABR3YT40_9PEZI</name>
<feature type="compositionally biased region" description="Basic and acidic residues" evidence="1">
    <location>
        <begin position="60"/>
        <end position="73"/>
    </location>
</feature>
<protein>
    <submittedName>
        <fullName evidence="3">DRAP deaminase</fullName>
        <ecNumber evidence="3">5.4.99.28</ecNumber>
    </submittedName>
</protein>
<evidence type="ECO:0000259" key="2">
    <source>
        <dbReference type="Pfam" id="PF00849"/>
    </source>
</evidence>
<feature type="region of interest" description="Disordered" evidence="1">
    <location>
        <begin position="523"/>
        <end position="587"/>
    </location>
</feature>
<feature type="compositionally biased region" description="Low complexity" evidence="1">
    <location>
        <begin position="547"/>
        <end position="563"/>
    </location>
</feature>
<feature type="compositionally biased region" description="Basic and acidic residues" evidence="1">
    <location>
        <begin position="530"/>
        <end position="545"/>
    </location>
</feature>
<dbReference type="Gene3D" id="3.30.2350.10">
    <property type="entry name" value="Pseudouridine synthase"/>
    <property type="match status" value="1"/>
</dbReference>
<sequence>MADAQQIGSAPAAAPASVEAVTVQEVISQTPEASIASTTQPTETKTAPVEQLQPVSDDIPEAKAKAAKLDSSHDAATAAHNGSSSIAEPEKAADPSAAELKVAHPDAAKDDPGANWPERYYLESGLRRVKPYYYTYNTWVKERWRGRTLLDVFESEFRDRPLAYYRRAMESGTVKVSEKIVGPDHVLKNGERVSHTLHRHEPPVTADPVQIIHEDDDMLVINKPAGVPVHPAGRYQYNSVVEILKHERGPGFIPYPCNRLDRLTSGIMFLAKSPTTAKRLSLQIQARVVRKEYLARVVGRFPDGEVICDQPILQISPKLGLNRVRANGRSARTVFKRLAYYRPDGEKDVPPSEGPESRKGYSIVRCLPVTGRTHQLRVHLQYLGHPIENDPIYANQKVWGFDLGQGDADATVHTDEDVISRLSRMGKEDVAEAVAYYDEMVDEYHKRKAERMSGQVCDECDTPLYTDPGAHELSLWLHSLRYEAADGAWSYVSPLPGWALPPAGYTGPTEVGGLDDLVGAADAPGFEAEPDTKTDDAVSKKDMKAMEAAPAATATTAATTEAPAPVPTPVPEVPALAVDTPAQASAP</sequence>
<dbReference type="EMBL" id="JAWCUI010000053">
    <property type="protein sequence ID" value="KAL1891423.1"/>
    <property type="molecule type" value="Genomic_DNA"/>
</dbReference>
<accession>A0ABR3YT40</accession>
<gene>
    <name evidence="3" type="primary">RIB2</name>
    <name evidence="3" type="ORF">Sste5346_007686</name>
</gene>
<dbReference type="CDD" id="cd02557">
    <property type="entry name" value="PseudoU_synth_ScRIB2"/>
    <property type="match status" value="1"/>
</dbReference>
<feature type="domain" description="Pseudouridine synthase RsuA/RluA-like" evidence="2">
    <location>
        <begin position="217"/>
        <end position="381"/>
    </location>
</feature>
<evidence type="ECO:0000313" key="4">
    <source>
        <dbReference type="Proteomes" id="UP001583186"/>
    </source>
</evidence>
<dbReference type="InterPro" id="IPR006224">
    <property type="entry name" value="PsdUridine_synth_RluA-like_CS"/>
</dbReference>
<organism evidence="3 4">
    <name type="scientific">Sporothrix stenoceras</name>
    <dbReference type="NCBI Taxonomy" id="5173"/>
    <lineage>
        <taxon>Eukaryota</taxon>
        <taxon>Fungi</taxon>
        <taxon>Dikarya</taxon>
        <taxon>Ascomycota</taxon>
        <taxon>Pezizomycotina</taxon>
        <taxon>Sordariomycetes</taxon>
        <taxon>Sordariomycetidae</taxon>
        <taxon>Ophiostomatales</taxon>
        <taxon>Ophiostomataceae</taxon>
        <taxon>Sporothrix</taxon>
    </lineage>
</organism>
<dbReference type="InterPro" id="IPR006145">
    <property type="entry name" value="PsdUridine_synth_RsuA/RluA"/>
</dbReference>
<keyword evidence="4" id="KW-1185">Reference proteome</keyword>
<keyword evidence="3" id="KW-0413">Isomerase</keyword>
<dbReference type="GO" id="GO:0160151">
    <property type="term" value="F:tRNA pseudouridine(32) synthase activity"/>
    <property type="evidence" value="ECO:0007669"/>
    <property type="project" value="UniProtKB-EC"/>
</dbReference>
<dbReference type="InterPro" id="IPR006225">
    <property type="entry name" value="PsdUridine_synth_RluC/D"/>
</dbReference>
<evidence type="ECO:0000313" key="3">
    <source>
        <dbReference type="EMBL" id="KAL1891423.1"/>
    </source>
</evidence>
<dbReference type="Pfam" id="PF00849">
    <property type="entry name" value="PseudoU_synth_2"/>
    <property type="match status" value="1"/>
</dbReference>
<dbReference type="PANTHER" id="PTHR21600">
    <property type="entry name" value="MITOCHONDRIAL RNA PSEUDOURIDINE SYNTHASE"/>
    <property type="match status" value="1"/>
</dbReference>
<comment type="caution">
    <text evidence="3">The sequence shown here is derived from an EMBL/GenBank/DDBJ whole genome shotgun (WGS) entry which is preliminary data.</text>
</comment>
<reference evidence="3 4" key="1">
    <citation type="journal article" date="2024" name="IMA Fungus">
        <title>IMA Genome - F19 : A genome assembly and annotation guide to empower mycologists, including annotated draft genome sequences of Ceratocystis pirilliformis, Diaporthe australafricana, Fusarium ophioides, Paecilomyces lecythidis, and Sporothrix stenoceras.</title>
        <authorList>
            <person name="Aylward J."/>
            <person name="Wilson A.M."/>
            <person name="Visagie C.M."/>
            <person name="Spraker J."/>
            <person name="Barnes I."/>
            <person name="Buitendag C."/>
            <person name="Ceriani C."/>
            <person name="Del Mar Angel L."/>
            <person name="du Plessis D."/>
            <person name="Fuchs T."/>
            <person name="Gasser K."/>
            <person name="Kramer D."/>
            <person name="Li W."/>
            <person name="Munsamy K."/>
            <person name="Piso A."/>
            <person name="Price J.L."/>
            <person name="Sonnekus B."/>
            <person name="Thomas C."/>
            <person name="van der Nest A."/>
            <person name="van Dijk A."/>
            <person name="van Heerden A."/>
            <person name="van Vuuren N."/>
            <person name="Yilmaz N."/>
            <person name="Duong T.A."/>
            <person name="van der Merwe N.A."/>
            <person name="Wingfield M.J."/>
            <person name="Wingfield B.D."/>
        </authorList>
    </citation>
    <scope>NUCLEOTIDE SEQUENCE [LARGE SCALE GENOMIC DNA]</scope>
    <source>
        <strain evidence="3 4">CMW 5346</strain>
    </source>
</reference>
<dbReference type="InterPro" id="IPR020103">
    <property type="entry name" value="PsdUridine_synth_cat_dom_sf"/>
</dbReference>
<feature type="region of interest" description="Disordered" evidence="1">
    <location>
        <begin position="31"/>
        <end position="98"/>
    </location>
</feature>
<dbReference type="PANTHER" id="PTHR21600:SF40">
    <property type="entry name" value="PSEUDOURIDYLATE SYNTHASE RPUSD2"/>
    <property type="match status" value="1"/>
</dbReference>
<dbReference type="EC" id="5.4.99.28" evidence="3"/>
<evidence type="ECO:0000256" key="1">
    <source>
        <dbReference type="SAM" id="MobiDB-lite"/>
    </source>
</evidence>
<dbReference type="InterPro" id="IPR050188">
    <property type="entry name" value="RluA_PseudoU_synthase"/>
</dbReference>
<proteinExistence type="predicted"/>